<evidence type="ECO:0000313" key="1">
    <source>
        <dbReference type="EMBL" id="UWM57100.1"/>
    </source>
</evidence>
<dbReference type="EMBL" id="CP104004">
    <property type="protein sequence ID" value="UWM57100.1"/>
    <property type="molecule type" value="Genomic_DNA"/>
</dbReference>
<gene>
    <name evidence="1" type="ORF">N0B31_21920</name>
</gene>
<evidence type="ECO:0000313" key="2">
    <source>
        <dbReference type="Proteomes" id="UP001057580"/>
    </source>
</evidence>
<keyword evidence="2" id="KW-1185">Reference proteome</keyword>
<dbReference type="GeneID" id="74945140"/>
<dbReference type="RefSeq" id="WP_260644192.1">
    <property type="nucleotide sequence ID" value="NZ_CP104004.1"/>
</dbReference>
<dbReference type="KEGG" id="ssai:N0B31_21920"/>
<sequence length="42" mass="4537">MTEDELAEAVSPLGRDSGSCRGLWREVVDDLLVISVSVTMAE</sequence>
<name>A0A9E7R9K8_9EURY</name>
<reference evidence="1" key="1">
    <citation type="submission" date="2022-09" db="EMBL/GenBank/DDBJ databases">
        <title>Diverse halophilic archaea isolated from saline environments.</title>
        <authorList>
            <person name="Cui H.-L."/>
        </authorList>
    </citation>
    <scope>NUCLEOTIDE SEQUENCE</scope>
    <source>
        <strain evidence="1">ZS-35-S2</strain>
        <plasmid evidence="1">unnamed1</plasmid>
    </source>
</reference>
<geneLocation type="plasmid" evidence="1 2">
    <name>unnamed1</name>
</geneLocation>
<organism evidence="1 2">
    <name type="scientific">Salinirubellus salinus</name>
    <dbReference type="NCBI Taxonomy" id="1364945"/>
    <lineage>
        <taxon>Archaea</taxon>
        <taxon>Methanobacteriati</taxon>
        <taxon>Methanobacteriota</taxon>
        <taxon>Stenosarchaea group</taxon>
        <taxon>Halobacteria</taxon>
        <taxon>Halobacteriales</taxon>
        <taxon>Natronomonadaceae</taxon>
        <taxon>Salinirubellus</taxon>
    </lineage>
</organism>
<dbReference type="Proteomes" id="UP001057580">
    <property type="component" value="Plasmid unnamed1"/>
</dbReference>
<proteinExistence type="predicted"/>
<dbReference type="AlphaFoldDB" id="A0A9E7R9K8"/>
<accession>A0A9E7R9K8</accession>
<keyword evidence="1" id="KW-0614">Plasmid</keyword>
<protein>
    <submittedName>
        <fullName evidence="1">Uncharacterized protein</fullName>
    </submittedName>
</protein>